<feature type="transmembrane region" description="Helical" evidence="7">
    <location>
        <begin position="147"/>
        <end position="168"/>
    </location>
</feature>
<comment type="subcellular location">
    <subcellularLocation>
        <location evidence="1">Membrane</location>
        <topology evidence="1">Multi-pass membrane protein</topology>
    </subcellularLocation>
</comment>
<dbReference type="SUPFAM" id="SSF144091">
    <property type="entry name" value="Rhomboid-like"/>
    <property type="match status" value="1"/>
</dbReference>
<evidence type="ECO:0000256" key="4">
    <source>
        <dbReference type="ARBA" id="ARBA00022801"/>
    </source>
</evidence>
<dbReference type="GO" id="GO:0004252">
    <property type="term" value="F:serine-type endopeptidase activity"/>
    <property type="evidence" value="ECO:0007669"/>
    <property type="project" value="InterPro"/>
</dbReference>
<organism evidence="9">
    <name type="scientific">hydrothermal vent metagenome</name>
    <dbReference type="NCBI Taxonomy" id="652676"/>
    <lineage>
        <taxon>unclassified sequences</taxon>
        <taxon>metagenomes</taxon>
        <taxon>ecological metagenomes</taxon>
    </lineage>
</organism>
<evidence type="ECO:0000256" key="5">
    <source>
        <dbReference type="ARBA" id="ARBA00022989"/>
    </source>
</evidence>
<evidence type="ECO:0000259" key="8">
    <source>
        <dbReference type="Pfam" id="PF01694"/>
    </source>
</evidence>
<reference evidence="9" key="1">
    <citation type="submission" date="2018-06" db="EMBL/GenBank/DDBJ databases">
        <authorList>
            <person name="Zhirakovskaya E."/>
        </authorList>
    </citation>
    <scope>NUCLEOTIDE SEQUENCE</scope>
</reference>
<protein>
    <recommendedName>
        <fullName evidence="8">Peptidase S54 rhomboid domain-containing protein</fullName>
    </recommendedName>
</protein>
<keyword evidence="5 7" id="KW-1133">Transmembrane helix</keyword>
<feature type="transmembrane region" description="Helical" evidence="7">
    <location>
        <begin position="84"/>
        <end position="110"/>
    </location>
</feature>
<dbReference type="InterPro" id="IPR035952">
    <property type="entry name" value="Rhomboid-like_sf"/>
</dbReference>
<evidence type="ECO:0000256" key="3">
    <source>
        <dbReference type="ARBA" id="ARBA00022692"/>
    </source>
</evidence>
<dbReference type="InterPro" id="IPR022764">
    <property type="entry name" value="Peptidase_S54_rhomboid_dom"/>
</dbReference>
<dbReference type="AlphaFoldDB" id="A0A3B0SJW4"/>
<dbReference type="InterPro" id="IPR050925">
    <property type="entry name" value="Rhomboid_protease_S54"/>
</dbReference>
<dbReference type="EMBL" id="UOEK01000322">
    <property type="protein sequence ID" value="VAW05678.1"/>
    <property type="molecule type" value="Genomic_DNA"/>
</dbReference>
<evidence type="ECO:0000256" key="1">
    <source>
        <dbReference type="ARBA" id="ARBA00004141"/>
    </source>
</evidence>
<proteinExistence type="inferred from homology"/>
<evidence type="ECO:0000256" key="2">
    <source>
        <dbReference type="ARBA" id="ARBA00009045"/>
    </source>
</evidence>
<dbReference type="PANTHER" id="PTHR43731">
    <property type="entry name" value="RHOMBOID PROTEASE"/>
    <property type="match status" value="1"/>
</dbReference>
<dbReference type="GO" id="GO:0016020">
    <property type="term" value="C:membrane"/>
    <property type="evidence" value="ECO:0007669"/>
    <property type="project" value="UniProtKB-SubCell"/>
</dbReference>
<keyword evidence="6 7" id="KW-0472">Membrane</keyword>
<gene>
    <name evidence="9" type="ORF">MNBD_ACTINO02-797</name>
</gene>
<feature type="transmembrane region" description="Helical" evidence="7">
    <location>
        <begin position="122"/>
        <end position="141"/>
    </location>
</feature>
<feature type="domain" description="Peptidase S54 rhomboid" evidence="8">
    <location>
        <begin position="88"/>
        <end position="225"/>
    </location>
</feature>
<dbReference type="Pfam" id="PF01694">
    <property type="entry name" value="Rhomboid"/>
    <property type="match status" value="1"/>
</dbReference>
<keyword evidence="4" id="KW-0378">Hydrolase</keyword>
<dbReference type="Gene3D" id="1.20.1540.10">
    <property type="entry name" value="Rhomboid-like"/>
    <property type="match status" value="1"/>
</dbReference>
<evidence type="ECO:0000256" key="7">
    <source>
        <dbReference type="SAM" id="Phobius"/>
    </source>
</evidence>
<accession>A0A3B0SJW4</accession>
<feature type="transmembrane region" description="Helical" evidence="7">
    <location>
        <begin position="207"/>
        <end position="224"/>
    </location>
</feature>
<feature type="transmembrane region" description="Helical" evidence="7">
    <location>
        <begin position="175"/>
        <end position="195"/>
    </location>
</feature>
<name>A0A3B0SJW4_9ZZZZ</name>
<evidence type="ECO:0000313" key="9">
    <source>
        <dbReference type="EMBL" id="VAW05678.1"/>
    </source>
</evidence>
<keyword evidence="3 7" id="KW-0812">Transmembrane</keyword>
<evidence type="ECO:0000256" key="6">
    <source>
        <dbReference type="ARBA" id="ARBA00023136"/>
    </source>
</evidence>
<sequence>MIPIRDLNPTKTFPIVTAALIIINLAVFAFVQPRDSAAAGSEFLYRYATIACEVVTGNPVSHEEVDTDTCSTQPDASVFADKSIIASVFASLFLHASWLHVIFNVWFLWIFGNNVEEAYGSLRYLFGYLAAGVVATLGFVIANPGSVVPLVGASGAVAGVLGAYLVLFPRHKITSLVFVFFVPVPAFIFLVLWFVGQFGQQDAGIAWQAHVAGFLFGVAITAFMRPSLMRRLARIHSPRSAFGYPSQVR</sequence>
<feature type="transmembrane region" description="Helical" evidence="7">
    <location>
        <begin position="12"/>
        <end position="31"/>
    </location>
</feature>
<dbReference type="PANTHER" id="PTHR43731:SF14">
    <property type="entry name" value="PRESENILIN-ASSOCIATED RHOMBOID-LIKE PROTEIN, MITOCHONDRIAL"/>
    <property type="match status" value="1"/>
</dbReference>
<comment type="similarity">
    <text evidence="2">Belongs to the peptidase S54 family.</text>
</comment>